<sequence>MTRDLPGNITRRPWTNSPGSKVLIGTPFCTTLFRAKPCRDKPISVERFLALFEIVLPWEVAPDSPERASVALDQAHYCKISAVARVWRDAEARADLCGPYAEQFATAFLMNLLGHLTELWKPSPALEEGQEIEPAYKLFGESYLRVLGQIYMVIGDDTPLFELLYGVPFIKGLFSLLYSPNQQEMEHISRILKMATHYLIHSERGHEFKVRTVGGLIESGIYYFRRSENSVTLRPIAILIDMAQM</sequence>
<accession>A0A2H9TKP3</accession>
<dbReference type="EMBL" id="MTSL01000129">
    <property type="protein sequence ID" value="PJF18318.1"/>
    <property type="molecule type" value="Genomic_DNA"/>
</dbReference>
<protein>
    <submittedName>
        <fullName evidence="1">Uncharacterized protein</fullName>
    </submittedName>
</protein>
<comment type="caution">
    <text evidence="1">The sequence shown here is derived from an EMBL/GenBank/DDBJ whole genome shotgun (WGS) entry which is preliminary data.</text>
</comment>
<proteinExistence type="predicted"/>
<organism evidence="1 2">
    <name type="scientific">Paramicrosporidium saccamoebae</name>
    <dbReference type="NCBI Taxonomy" id="1246581"/>
    <lineage>
        <taxon>Eukaryota</taxon>
        <taxon>Fungi</taxon>
        <taxon>Fungi incertae sedis</taxon>
        <taxon>Cryptomycota</taxon>
        <taxon>Cryptomycota incertae sedis</taxon>
        <taxon>Paramicrosporidium</taxon>
    </lineage>
</organism>
<name>A0A2H9TKP3_9FUNG</name>
<keyword evidence="2" id="KW-1185">Reference proteome</keyword>
<dbReference type="AlphaFoldDB" id="A0A2H9TKP3"/>
<reference evidence="1 2" key="1">
    <citation type="submission" date="2016-10" db="EMBL/GenBank/DDBJ databases">
        <title>The genome of Paramicrosporidium saccamoebae is the missing link in understanding Cryptomycota and Microsporidia evolution.</title>
        <authorList>
            <person name="Quandt C.A."/>
            <person name="Beaudet D."/>
            <person name="Corsaro D."/>
            <person name="Michel R."/>
            <person name="Corradi N."/>
            <person name="James T."/>
        </authorList>
    </citation>
    <scope>NUCLEOTIDE SEQUENCE [LARGE SCALE GENOMIC DNA]</scope>
    <source>
        <strain evidence="1 2">KSL3</strain>
    </source>
</reference>
<gene>
    <name evidence="1" type="ORF">PSACC_01860</name>
</gene>
<dbReference type="Proteomes" id="UP000240830">
    <property type="component" value="Unassembled WGS sequence"/>
</dbReference>
<evidence type="ECO:0000313" key="2">
    <source>
        <dbReference type="Proteomes" id="UP000240830"/>
    </source>
</evidence>
<evidence type="ECO:0000313" key="1">
    <source>
        <dbReference type="EMBL" id="PJF18318.1"/>
    </source>
</evidence>